<accession>A0A7W7MKT5</accession>
<evidence type="ECO:0000313" key="3">
    <source>
        <dbReference type="Proteomes" id="UP000590511"/>
    </source>
</evidence>
<dbReference type="Proteomes" id="UP000590511">
    <property type="component" value="Unassembled WGS sequence"/>
</dbReference>
<reference evidence="2 3" key="1">
    <citation type="submission" date="2020-08" db="EMBL/GenBank/DDBJ databases">
        <title>Sequencing the genomes of 1000 actinobacteria strains.</title>
        <authorList>
            <person name="Klenk H.-P."/>
        </authorList>
    </citation>
    <scope>NUCLEOTIDE SEQUENCE [LARGE SCALE GENOMIC DNA]</scope>
    <source>
        <strain evidence="2 3">DSM 43150</strain>
    </source>
</reference>
<dbReference type="EMBL" id="BOMP01000083">
    <property type="protein sequence ID" value="GIE42018.1"/>
    <property type="molecule type" value="Genomic_DNA"/>
</dbReference>
<dbReference type="RefSeq" id="WP_188125481.1">
    <property type="nucleotide sequence ID" value="NZ_BOMP01000083.1"/>
</dbReference>
<comment type="caution">
    <text evidence="2">The sequence shown here is derived from an EMBL/GenBank/DDBJ whole genome shotgun (WGS) entry which is preliminary data.</text>
</comment>
<sequence>MPPQGYAVTPDREDYRVSLETVWAPQIDDALRTDASPKLAMEKSGCSPDVHPAADQCP</sequence>
<proteinExistence type="predicted"/>
<reference evidence="1 4" key="2">
    <citation type="submission" date="2021-01" db="EMBL/GenBank/DDBJ databases">
        <title>Whole genome shotgun sequence of Actinoplanes lobatus NBRC 12513.</title>
        <authorList>
            <person name="Komaki H."/>
            <person name="Tamura T."/>
        </authorList>
    </citation>
    <scope>NUCLEOTIDE SEQUENCE [LARGE SCALE GENOMIC DNA]</scope>
    <source>
        <strain evidence="1 4">NBRC 12513</strain>
    </source>
</reference>
<dbReference type="AlphaFoldDB" id="A0A7W7MKT5"/>
<evidence type="ECO:0000313" key="1">
    <source>
        <dbReference type="EMBL" id="GIE42018.1"/>
    </source>
</evidence>
<evidence type="ECO:0000313" key="2">
    <source>
        <dbReference type="EMBL" id="MBB4753828.1"/>
    </source>
</evidence>
<dbReference type="EMBL" id="JACHNC010000001">
    <property type="protein sequence ID" value="MBB4753828.1"/>
    <property type="molecule type" value="Genomic_DNA"/>
</dbReference>
<organism evidence="2 3">
    <name type="scientific">Actinoplanes lobatus</name>
    <dbReference type="NCBI Taxonomy" id="113568"/>
    <lineage>
        <taxon>Bacteria</taxon>
        <taxon>Bacillati</taxon>
        <taxon>Actinomycetota</taxon>
        <taxon>Actinomycetes</taxon>
        <taxon>Micromonosporales</taxon>
        <taxon>Micromonosporaceae</taxon>
        <taxon>Actinoplanes</taxon>
    </lineage>
</organism>
<gene>
    <name evidence="1" type="ORF">Alo02nite_49160</name>
    <name evidence="2" type="ORF">BJ964_007989</name>
</gene>
<evidence type="ECO:0000313" key="4">
    <source>
        <dbReference type="Proteomes" id="UP000631312"/>
    </source>
</evidence>
<protein>
    <submittedName>
        <fullName evidence="2">Uncharacterized protein</fullName>
    </submittedName>
</protein>
<name>A0A7W7MKT5_9ACTN</name>
<keyword evidence="4" id="KW-1185">Reference proteome</keyword>
<dbReference type="Proteomes" id="UP000631312">
    <property type="component" value="Unassembled WGS sequence"/>
</dbReference>